<dbReference type="Proteomes" id="UP000002313">
    <property type="component" value="Chromosome II"/>
</dbReference>
<dbReference type="AlphaFoldDB" id="E0S5Y6"/>
<proteinExistence type="predicted"/>
<reference evidence="1 2" key="1">
    <citation type="journal article" date="2010" name="Nat. Commun.">
        <title>The complete sequence of the smallest known nuclear genome from the microsporidian Encephalitozoon intestinalis.</title>
        <authorList>
            <person name="Corradi N."/>
            <person name="Pombert J.-F."/>
            <person name="Farinelli L."/>
            <person name="Didier E.S."/>
            <person name="Keeling P.J."/>
        </authorList>
    </citation>
    <scope>NUCLEOTIDE SEQUENCE [LARGE SCALE GENOMIC DNA]</scope>
    <source>
        <strain evidence="1 2">ATCC 50506</strain>
    </source>
</reference>
<dbReference type="HOGENOM" id="CLU_131614_0_0_1"/>
<evidence type="ECO:0000313" key="1">
    <source>
        <dbReference type="EMBL" id="ADM11121.1"/>
    </source>
</evidence>
<reference evidence="1 2" key="2">
    <citation type="journal article" date="2012" name="Proc. Natl. Acad. Sci. U.S.A.">
        <title>Gain and loss of multiple functionally related, horizontally transferred genes in the reduced genomes of two microsporidian parasites.</title>
        <authorList>
            <person name="Pombert J.-F."/>
            <person name="Selman M."/>
            <person name="Burki F."/>
            <person name="Bardell F.T."/>
            <person name="Farinelli L."/>
            <person name="Solter L.F."/>
            <person name="Whitman D.W."/>
            <person name="Weiss L.M."/>
            <person name="Corradi N."/>
            <person name="Keeling P.J."/>
        </authorList>
    </citation>
    <scope>NUCLEOTIDE SEQUENCE [LARGE SCALE GENOMIC DNA]</scope>
    <source>
        <strain evidence="1 2">ATCC 50506</strain>
    </source>
</reference>
<dbReference type="KEGG" id="ein:Eint_021240"/>
<dbReference type="RefSeq" id="XP_003072481.1">
    <property type="nucleotide sequence ID" value="XM_003072435.1"/>
</dbReference>
<dbReference type="VEuPathDB" id="MicrosporidiaDB:Eint_021240"/>
<protein>
    <submittedName>
        <fullName evidence="1">Uncharacterized protein</fullName>
    </submittedName>
</protein>
<dbReference type="OrthoDB" id="2195889at2759"/>
<dbReference type="EMBL" id="CP001943">
    <property type="protein sequence ID" value="ADM11121.1"/>
    <property type="molecule type" value="Genomic_DNA"/>
</dbReference>
<dbReference type="GeneID" id="9698695"/>
<evidence type="ECO:0000313" key="2">
    <source>
        <dbReference type="Proteomes" id="UP000002313"/>
    </source>
</evidence>
<name>E0S5Y6_ENCIT</name>
<keyword evidence="2" id="KW-1185">Reference proteome</keyword>
<organism evidence="1 2">
    <name type="scientific">Encephalitozoon intestinalis (strain ATCC 50506)</name>
    <name type="common">Microsporidian parasite</name>
    <name type="synonym">Septata intestinalis</name>
    <dbReference type="NCBI Taxonomy" id="876142"/>
    <lineage>
        <taxon>Eukaryota</taxon>
        <taxon>Fungi</taxon>
        <taxon>Fungi incertae sedis</taxon>
        <taxon>Microsporidia</taxon>
        <taxon>Unikaryonidae</taxon>
        <taxon>Encephalitozoon</taxon>
    </lineage>
</organism>
<sequence length="174" mass="19952">MDEKLKEISRLVSEVKRKLEVIIQSSSHIKEFNYKVEALLAAFDAYTIRGVEHNLDLDKTSQTIVFPKKVIPKEKTKEETTSSFSNIRGEESLQEFIERMGSTTTGNKLFRNNAAKIARFLYDNREGAVLEEIIKNTGISRYRCVDILNTMLRADPPLVSKKFDKGFIYSIVLL</sequence>
<accession>E0S5Y6</accession>
<gene>
    <name evidence="1" type="ORF">Eint_021240</name>
</gene>